<evidence type="ECO:0000313" key="1">
    <source>
        <dbReference type="EMBL" id="CUH39185.1"/>
    </source>
</evidence>
<dbReference type="Proteomes" id="UP000049455">
    <property type="component" value="Unassembled WGS sequence"/>
</dbReference>
<protein>
    <submittedName>
        <fullName evidence="1">Uncharacterized protein</fullName>
    </submittedName>
</protein>
<keyword evidence="2" id="KW-1185">Reference proteome</keyword>
<proteinExistence type="predicted"/>
<name>A0A0M7BCX2_9RHOB</name>
<reference evidence="1 2" key="1">
    <citation type="submission" date="2015-09" db="EMBL/GenBank/DDBJ databases">
        <authorList>
            <person name="Jackson K.R."/>
            <person name="Lunt B.L."/>
            <person name="Fisher J.N.B."/>
            <person name="Gardner A.V."/>
            <person name="Bailey M.E."/>
            <person name="Deus L.M."/>
            <person name="Earl A.S."/>
            <person name="Gibby P.D."/>
            <person name="Hartmann K.A."/>
            <person name="Liu J.E."/>
            <person name="Manci A.M."/>
            <person name="Nielsen D.A."/>
            <person name="Solomon M.B."/>
            <person name="Breakwell D.P."/>
            <person name="Burnett S.H."/>
            <person name="Grose J.H."/>
        </authorList>
    </citation>
    <scope>NUCLEOTIDE SEQUENCE [LARGE SCALE GENOMIC DNA]</scope>
    <source>
        <strain evidence="1 2">CECT 7799</strain>
    </source>
</reference>
<dbReference type="EMBL" id="CYPR01000119">
    <property type="protein sequence ID" value="CUH39185.1"/>
    <property type="molecule type" value="Genomic_DNA"/>
</dbReference>
<dbReference type="AlphaFoldDB" id="A0A0M7BCX2"/>
<gene>
    <name evidence="1" type="ORF">JSE7799_01908</name>
</gene>
<organism evidence="1 2">
    <name type="scientific">Jannaschia seosinensis</name>
    <dbReference type="NCBI Taxonomy" id="313367"/>
    <lineage>
        <taxon>Bacteria</taxon>
        <taxon>Pseudomonadati</taxon>
        <taxon>Pseudomonadota</taxon>
        <taxon>Alphaproteobacteria</taxon>
        <taxon>Rhodobacterales</taxon>
        <taxon>Roseobacteraceae</taxon>
        <taxon>Jannaschia</taxon>
    </lineage>
</organism>
<accession>A0A0M7BCX2</accession>
<dbReference type="STRING" id="313367.JSE7799_01908"/>
<evidence type="ECO:0000313" key="2">
    <source>
        <dbReference type="Proteomes" id="UP000049455"/>
    </source>
</evidence>
<sequence length="51" mass="5736">MTDTPKILLAEHLKTLKLPTLPRGSMKSSPASAPPRGWIMSSSWRVWSSWN</sequence>